<accession>A0AAV4QEL2</accession>
<dbReference type="Proteomes" id="UP001054945">
    <property type="component" value="Unassembled WGS sequence"/>
</dbReference>
<organism evidence="1 2">
    <name type="scientific">Caerostris extrusa</name>
    <name type="common">Bark spider</name>
    <name type="synonym">Caerostris bankana</name>
    <dbReference type="NCBI Taxonomy" id="172846"/>
    <lineage>
        <taxon>Eukaryota</taxon>
        <taxon>Metazoa</taxon>
        <taxon>Ecdysozoa</taxon>
        <taxon>Arthropoda</taxon>
        <taxon>Chelicerata</taxon>
        <taxon>Arachnida</taxon>
        <taxon>Araneae</taxon>
        <taxon>Araneomorphae</taxon>
        <taxon>Entelegynae</taxon>
        <taxon>Araneoidea</taxon>
        <taxon>Araneidae</taxon>
        <taxon>Caerostris</taxon>
    </lineage>
</organism>
<evidence type="ECO:0000313" key="1">
    <source>
        <dbReference type="EMBL" id="GIY07819.1"/>
    </source>
</evidence>
<comment type="caution">
    <text evidence="1">The sequence shown here is derived from an EMBL/GenBank/DDBJ whole genome shotgun (WGS) entry which is preliminary data.</text>
</comment>
<name>A0AAV4QEL2_CAEEX</name>
<evidence type="ECO:0000313" key="2">
    <source>
        <dbReference type="Proteomes" id="UP001054945"/>
    </source>
</evidence>
<protein>
    <submittedName>
        <fullName evidence="1">Uncharacterized protein</fullName>
    </submittedName>
</protein>
<dbReference type="AlphaFoldDB" id="A0AAV4QEL2"/>
<keyword evidence="2" id="KW-1185">Reference proteome</keyword>
<reference evidence="1 2" key="1">
    <citation type="submission" date="2021-06" db="EMBL/GenBank/DDBJ databases">
        <title>Caerostris extrusa draft genome.</title>
        <authorList>
            <person name="Kono N."/>
            <person name="Arakawa K."/>
        </authorList>
    </citation>
    <scope>NUCLEOTIDE SEQUENCE [LARGE SCALE GENOMIC DNA]</scope>
</reference>
<proteinExistence type="predicted"/>
<dbReference type="EMBL" id="BPLR01006160">
    <property type="protein sequence ID" value="GIY07819.1"/>
    <property type="molecule type" value="Genomic_DNA"/>
</dbReference>
<gene>
    <name evidence="1" type="ORF">CEXT_315431</name>
</gene>
<sequence>MVFVAPGHRVQVYKARVKVISGNQSVWRRKIAIFKKSYLMINHIFFSFYIFVKRTPANNHDFRSDPVRNKKQNKQGEFIPRLSRQSMFNGDSIVITQRIIDEDDSGDIRATQTIITSSVSTIPLS</sequence>